<reference evidence="16" key="1">
    <citation type="submission" date="2016-10" db="EMBL/GenBank/DDBJ databases">
        <authorList>
            <person name="Varghese N."/>
            <person name="Submissions S."/>
        </authorList>
    </citation>
    <scope>NUCLEOTIDE SEQUENCE [LARGE SCALE GENOMIC DNA]</scope>
    <source>
        <strain evidence="16">CGMCC 1.2747</strain>
    </source>
</reference>
<dbReference type="AlphaFoldDB" id="A0A1G8CAF2"/>
<evidence type="ECO:0000313" key="16">
    <source>
        <dbReference type="Proteomes" id="UP000199274"/>
    </source>
</evidence>
<dbReference type="GO" id="GO:0016020">
    <property type="term" value="C:membrane"/>
    <property type="evidence" value="ECO:0007669"/>
    <property type="project" value="InterPro"/>
</dbReference>
<evidence type="ECO:0000256" key="6">
    <source>
        <dbReference type="ARBA" id="ARBA00022723"/>
    </source>
</evidence>
<keyword evidence="11" id="KW-0472">Membrane</keyword>
<evidence type="ECO:0000256" key="1">
    <source>
        <dbReference type="ARBA" id="ARBA00004323"/>
    </source>
</evidence>
<evidence type="ECO:0000256" key="3">
    <source>
        <dbReference type="ARBA" id="ARBA00022676"/>
    </source>
</evidence>
<evidence type="ECO:0000256" key="2">
    <source>
        <dbReference type="ARBA" id="ARBA00004648"/>
    </source>
</evidence>
<keyword evidence="10" id="KW-0333">Golgi apparatus</keyword>
<keyword evidence="3" id="KW-0328">Glycosyltransferase</keyword>
<organism evidence="15 16">
    <name type="scientific">Flavobacterium omnivorum</name>
    <dbReference type="NCBI Taxonomy" id="178355"/>
    <lineage>
        <taxon>Bacteria</taxon>
        <taxon>Pseudomonadati</taxon>
        <taxon>Bacteroidota</taxon>
        <taxon>Flavobacteriia</taxon>
        <taxon>Flavobacteriales</taxon>
        <taxon>Flavobacteriaceae</taxon>
        <taxon>Flavobacterium</taxon>
    </lineage>
</organism>
<keyword evidence="5" id="KW-0812">Transmembrane</keyword>
<dbReference type="RefSeq" id="WP_091257362.1">
    <property type="nucleotide sequence ID" value="NZ_FNDB01000007.1"/>
</dbReference>
<gene>
    <name evidence="15" type="ORF">SAMN04488062_10794</name>
</gene>
<keyword evidence="6" id="KW-0479">Metal-binding</keyword>
<dbReference type="OrthoDB" id="7943907at2"/>
<dbReference type="GO" id="GO:0030158">
    <property type="term" value="F:protein xylosyltransferase activity"/>
    <property type="evidence" value="ECO:0007669"/>
    <property type="project" value="InterPro"/>
</dbReference>
<dbReference type="EMBL" id="FNDB01000007">
    <property type="protein sequence ID" value="SDH42299.1"/>
    <property type="molecule type" value="Genomic_DNA"/>
</dbReference>
<keyword evidence="12" id="KW-1015">Disulfide bond</keyword>
<dbReference type="Proteomes" id="UP000199274">
    <property type="component" value="Unassembled WGS sequence"/>
</dbReference>
<dbReference type="STRING" id="178355.SAMN04488062_10794"/>
<sequence length="300" mass="36078">MHTKVYCILAHKNPSQIQDLIALLDDNKSLFFIHLDKKVNQKEYENLIKNSFSHFVKNRVRCSWGTYSLVQATLNTMKEVQSFMIEHYTYSKYHFIMLSSEDLPLKRNEVIHGFLESNINTSFLHYWKLPYNKWWGGGLFRLENFYFFQYKKYPKLNCWTNRVIKKMHFSFLFPLNRFENRFPNFQIYGSSQWMILTKDLLEFILEKSNKNIQFNSVFKYVLAPDELYFATLILNYNLQKQFVVFNKKTHLVCFKGAEASPRYLEDGDLYSIEESLLFARKFDPEYNSKTIDTLKKMINQ</sequence>
<keyword evidence="7" id="KW-0256">Endoplasmic reticulum</keyword>
<evidence type="ECO:0000256" key="10">
    <source>
        <dbReference type="ARBA" id="ARBA00023034"/>
    </source>
</evidence>
<dbReference type="GO" id="GO:0050650">
    <property type="term" value="P:chondroitin sulfate proteoglycan biosynthetic process"/>
    <property type="evidence" value="ECO:0007669"/>
    <property type="project" value="TreeGrafter"/>
</dbReference>
<evidence type="ECO:0000256" key="4">
    <source>
        <dbReference type="ARBA" id="ARBA00022679"/>
    </source>
</evidence>
<evidence type="ECO:0000256" key="12">
    <source>
        <dbReference type="ARBA" id="ARBA00023157"/>
    </source>
</evidence>
<dbReference type="GO" id="GO:0015012">
    <property type="term" value="P:heparan sulfate proteoglycan biosynthetic process"/>
    <property type="evidence" value="ECO:0007669"/>
    <property type="project" value="TreeGrafter"/>
</dbReference>
<evidence type="ECO:0000256" key="5">
    <source>
        <dbReference type="ARBA" id="ARBA00022692"/>
    </source>
</evidence>
<keyword evidence="13" id="KW-0325">Glycoprotein</keyword>
<dbReference type="PANTHER" id="PTHR46025">
    <property type="entry name" value="XYLOSYLTRANSFERASE OXT"/>
    <property type="match status" value="1"/>
</dbReference>
<dbReference type="PANTHER" id="PTHR46025:SF3">
    <property type="entry name" value="XYLOSYLTRANSFERASE OXT"/>
    <property type="match status" value="1"/>
</dbReference>
<dbReference type="InterPro" id="IPR043538">
    <property type="entry name" value="XYLT"/>
</dbReference>
<name>A0A1G8CAF2_9FLAO</name>
<evidence type="ECO:0000256" key="9">
    <source>
        <dbReference type="ARBA" id="ARBA00022989"/>
    </source>
</evidence>
<accession>A0A1G8CAF2</accession>
<comment type="subcellular location">
    <subcellularLocation>
        <location evidence="2">Endoplasmic reticulum membrane</location>
        <topology evidence="2">Single-pass type II membrane protein</topology>
    </subcellularLocation>
    <subcellularLocation>
        <location evidence="1">Golgi apparatus membrane</location>
        <topology evidence="1">Single-pass type II membrane protein</topology>
    </subcellularLocation>
</comment>
<evidence type="ECO:0000256" key="13">
    <source>
        <dbReference type="ARBA" id="ARBA00023180"/>
    </source>
</evidence>
<keyword evidence="9" id="KW-1133">Transmembrane helix</keyword>
<protein>
    <recommendedName>
        <fullName evidence="14">Peptide O-xylosyltransferase</fullName>
    </recommendedName>
</protein>
<keyword evidence="8" id="KW-0735">Signal-anchor</keyword>
<proteinExistence type="predicted"/>
<evidence type="ECO:0000256" key="14">
    <source>
        <dbReference type="ARBA" id="ARBA00042865"/>
    </source>
</evidence>
<evidence type="ECO:0000256" key="7">
    <source>
        <dbReference type="ARBA" id="ARBA00022824"/>
    </source>
</evidence>
<keyword evidence="4" id="KW-0808">Transferase</keyword>
<dbReference type="GO" id="GO:0046872">
    <property type="term" value="F:metal ion binding"/>
    <property type="evidence" value="ECO:0007669"/>
    <property type="project" value="UniProtKB-KW"/>
</dbReference>
<keyword evidence="16" id="KW-1185">Reference proteome</keyword>
<dbReference type="Pfam" id="PF02485">
    <property type="entry name" value="Branch"/>
    <property type="match status" value="1"/>
</dbReference>
<dbReference type="InterPro" id="IPR003406">
    <property type="entry name" value="Glyco_trans_14"/>
</dbReference>
<evidence type="ECO:0000313" key="15">
    <source>
        <dbReference type="EMBL" id="SDH42299.1"/>
    </source>
</evidence>
<evidence type="ECO:0000256" key="11">
    <source>
        <dbReference type="ARBA" id="ARBA00023136"/>
    </source>
</evidence>
<evidence type="ECO:0000256" key="8">
    <source>
        <dbReference type="ARBA" id="ARBA00022968"/>
    </source>
</evidence>